<dbReference type="Pfam" id="PF04300">
    <property type="entry name" value="FBA"/>
    <property type="match status" value="1"/>
</dbReference>
<proteinExistence type="predicted"/>
<feature type="region of interest" description="Disordered" evidence="1">
    <location>
        <begin position="702"/>
        <end position="725"/>
    </location>
</feature>
<dbReference type="GO" id="GO:0061630">
    <property type="term" value="F:ubiquitin protein ligase activity"/>
    <property type="evidence" value="ECO:0007669"/>
    <property type="project" value="TreeGrafter"/>
</dbReference>
<dbReference type="Gene3D" id="2.60.120.260">
    <property type="entry name" value="Galactose-binding domain-like"/>
    <property type="match status" value="1"/>
</dbReference>
<dbReference type="InterPro" id="IPR007397">
    <property type="entry name" value="F-box-assoc_dom"/>
</dbReference>
<feature type="compositionally biased region" description="Basic and acidic residues" evidence="1">
    <location>
        <begin position="706"/>
        <end position="723"/>
    </location>
</feature>
<dbReference type="SUPFAM" id="SSF49785">
    <property type="entry name" value="Galactose-binding domain-like"/>
    <property type="match status" value="1"/>
</dbReference>
<dbReference type="PROSITE" id="PS51114">
    <property type="entry name" value="FBA"/>
    <property type="match status" value="1"/>
</dbReference>
<reference evidence="3" key="1">
    <citation type="submission" date="2021-05" db="EMBL/GenBank/DDBJ databases">
        <authorList>
            <person name="Alioto T."/>
            <person name="Alioto T."/>
            <person name="Gomez Garrido J."/>
        </authorList>
    </citation>
    <scope>NUCLEOTIDE SEQUENCE</scope>
</reference>
<feature type="region of interest" description="Disordered" evidence="1">
    <location>
        <begin position="276"/>
        <end position="319"/>
    </location>
</feature>
<dbReference type="AlphaFoldDB" id="A0A8D8WYZ0"/>
<dbReference type="GO" id="GO:0006516">
    <property type="term" value="P:glycoprotein catabolic process"/>
    <property type="evidence" value="ECO:0007669"/>
    <property type="project" value="TreeGrafter"/>
</dbReference>
<evidence type="ECO:0000256" key="1">
    <source>
        <dbReference type="SAM" id="MobiDB-lite"/>
    </source>
</evidence>
<dbReference type="EMBL" id="HBUF01239407">
    <property type="protein sequence ID" value="CAG6676323.1"/>
    <property type="molecule type" value="Transcribed_RNA"/>
</dbReference>
<evidence type="ECO:0000259" key="2">
    <source>
        <dbReference type="PROSITE" id="PS51114"/>
    </source>
</evidence>
<sequence>METVKYYRMIGNSVLRVVIQSSARETIFPEEEEEPPTANRCETGGVDTAHVNFIDPSNESQPDIVYAHTSNDIAYVNTSKDCKHGGAHVNKHRQISKACESAGDHIAIVNESQPDIVYAHTSNDIAFSYANTSKDCKLGAIFVNKDHQTPNAYETAVGTDCVNANVAPHMNLPNKISRKENIAHENQFKECDSNADTTNTNQSNICKPGIRPYDKPSDKCKHCKPGENTTTADVNQSDHCKPDARVPSYSKPFSPCKHCKPQGNIAQVIPSDKELADTGNAAPINPTNEPPINVQEADSENKSTLKDLRDRVRAPTASQSDAEIAYANLVLSEANPSINEDTIAPVNQFSNDGKTSVEYAQVNKIKRPMEFKNQTERRSHHNMEINPCYENFDIIFANQNKIAANRSDFRFDSHSRTTTTIDPNPIFKPMSGAGANGARQNSAPHYENVNIDAFDGKIRIKNSGHCYGTEENQFNPCQPYFGAENVAKRYYAIYENITIDSIDSSSCNHNGAGSPAKPSFKGFKPNACTTTYRHSSYEKFTDDHHRTLPSSNGKISHLIRSERCKSSVDVMRPSGSLRADNFVENNSMKSECWSDNFETNNAMGGCRFENETLSTGEDSIDPVNSSPNAAGGNVSRRASVYHHHDNNTNEETQRNKVSGEQHIHNDSENSAMDSREFSGHNSSMDNENRAENPAEIDCHSIYNNEPKADNQRVQRRDSADCRDTNCNQTHEINRRDKGLVDFGRDRVEAMLTSLEDETDIPVNVWYDLITKREFPFYRNLMHNPNGDEEMVGWQSEQPWQTTPEGNLPDSLRVASYWNQEQTEEPEPGSVKTCFSVHRPAEYCSKEQLIDLESLHILPATLMDKHRPQIVYQDWYHRGNRLNSYKLTVTLLDSERRELYAHIHFREGENRSGEVWWEKVVHLFDTYPLGVRYIRFVHGGFVKADEPIRVTQSGVCLVPACDQLDAAIRWEINATEMTSKPLTLAFTVEDSSIRSTSTV</sequence>
<dbReference type="GO" id="GO:0019005">
    <property type="term" value="C:SCF ubiquitin ligase complex"/>
    <property type="evidence" value="ECO:0007669"/>
    <property type="project" value="TreeGrafter"/>
</dbReference>
<feature type="region of interest" description="Disordered" evidence="1">
    <location>
        <begin position="613"/>
        <end position="689"/>
    </location>
</feature>
<feature type="compositionally biased region" description="Basic and acidic residues" evidence="1">
    <location>
        <begin position="642"/>
        <end position="678"/>
    </location>
</feature>
<feature type="compositionally biased region" description="Basic and acidic residues" evidence="1">
    <location>
        <begin position="299"/>
        <end position="313"/>
    </location>
</feature>
<organism evidence="3">
    <name type="scientific">Cacopsylla melanoneura</name>
    <dbReference type="NCBI Taxonomy" id="428564"/>
    <lineage>
        <taxon>Eukaryota</taxon>
        <taxon>Metazoa</taxon>
        <taxon>Ecdysozoa</taxon>
        <taxon>Arthropoda</taxon>
        <taxon>Hexapoda</taxon>
        <taxon>Insecta</taxon>
        <taxon>Pterygota</taxon>
        <taxon>Neoptera</taxon>
        <taxon>Paraneoptera</taxon>
        <taxon>Hemiptera</taxon>
        <taxon>Sternorrhyncha</taxon>
        <taxon>Psylloidea</taxon>
        <taxon>Psyllidae</taxon>
        <taxon>Psyllinae</taxon>
        <taxon>Cacopsylla</taxon>
    </lineage>
</organism>
<dbReference type="InterPro" id="IPR008979">
    <property type="entry name" value="Galactose-bd-like_sf"/>
</dbReference>
<dbReference type="GO" id="GO:0031146">
    <property type="term" value="P:SCF-dependent proteasomal ubiquitin-dependent protein catabolic process"/>
    <property type="evidence" value="ECO:0007669"/>
    <property type="project" value="TreeGrafter"/>
</dbReference>
<dbReference type="GO" id="GO:0036503">
    <property type="term" value="P:ERAD pathway"/>
    <property type="evidence" value="ECO:0007669"/>
    <property type="project" value="TreeGrafter"/>
</dbReference>
<name>A0A8D8WYZ0_9HEMI</name>
<dbReference type="PANTHER" id="PTHR12125">
    <property type="entry name" value="F-BOX ONLY PROTEIN 6-LIKE PROTEIN"/>
    <property type="match status" value="1"/>
</dbReference>
<dbReference type="InterPro" id="IPR039752">
    <property type="entry name" value="F-box_only"/>
</dbReference>
<feature type="domain" description="FBA" evidence="2">
    <location>
        <begin position="766"/>
        <end position="958"/>
    </location>
</feature>
<protein>
    <submittedName>
        <fullName evidence="3">F-box only protein 2</fullName>
    </submittedName>
</protein>
<feature type="region of interest" description="Disordered" evidence="1">
    <location>
        <begin position="414"/>
        <end position="441"/>
    </location>
</feature>
<feature type="compositionally biased region" description="Polar residues" evidence="1">
    <location>
        <begin position="613"/>
        <end position="628"/>
    </location>
</feature>
<dbReference type="PANTHER" id="PTHR12125:SF5">
    <property type="entry name" value="F-BOX DOMAIN-CONTAINING PROTEIN"/>
    <property type="match status" value="1"/>
</dbReference>
<dbReference type="GO" id="GO:0005737">
    <property type="term" value="C:cytoplasm"/>
    <property type="evidence" value="ECO:0007669"/>
    <property type="project" value="TreeGrafter"/>
</dbReference>
<dbReference type="SMART" id="SM01198">
    <property type="entry name" value="FBA"/>
    <property type="match status" value="1"/>
</dbReference>
<accession>A0A8D8WYZ0</accession>
<evidence type="ECO:0000313" key="3">
    <source>
        <dbReference type="EMBL" id="CAG6676323.1"/>
    </source>
</evidence>